<accession>A0ACC0WBI4</accession>
<evidence type="ECO:0000313" key="1">
    <source>
        <dbReference type="EMBL" id="KAI9915777.1"/>
    </source>
</evidence>
<gene>
    <name evidence="1" type="ORF">PsorP6_008020</name>
</gene>
<dbReference type="EMBL" id="CM047582">
    <property type="protein sequence ID" value="KAI9915777.1"/>
    <property type="molecule type" value="Genomic_DNA"/>
</dbReference>
<organism evidence="1 2">
    <name type="scientific">Peronosclerospora sorghi</name>
    <dbReference type="NCBI Taxonomy" id="230839"/>
    <lineage>
        <taxon>Eukaryota</taxon>
        <taxon>Sar</taxon>
        <taxon>Stramenopiles</taxon>
        <taxon>Oomycota</taxon>
        <taxon>Peronosporomycetes</taxon>
        <taxon>Peronosporales</taxon>
        <taxon>Peronosporaceae</taxon>
        <taxon>Peronosclerospora</taxon>
    </lineage>
</organism>
<name>A0ACC0WBI4_9STRA</name>
<reference evidence="1 2" key="1">
    <citation type="journal article" date="2022" name="bioRxiv">
        <title>The genome of the oomycete Peronosclerospora sorghi, a cosmopolitan pathogen of maize and sorghum, is inflated with dispersed pseudogenes.</title>
        <authorList>
            <person name="Fletcher K."/>
            <person name="Martin F."/>
            <person name="Isakeit T."/>
            <person name="Cavanaugh K."/>
            <person name="Magill C."/>
            <person name="Michelmore R."/>
        </authorList>
    </citation>
    <scope>NUCLEOTIDE SEQUENCE [LARGE SCALE GENOMIC DNA]</scope>
    <source>
        <strain evidence="1">P6</strain>
    </source>
</reference>
<keyword evidence="2" id="KW-1185">Reference proteome</keyword>
<dbReference type="Proteomes" id="UP001163321">
    <property type="component" value="Chromosome 3"/>
</dbReference>
<evidence type="ECO:0000313" key="2">
    <source>
        <dbReference type="Proteomes" id="UP001163321"/>
    </source>
</evidence>
<protein>
    <submittedName>
        <fullName evidence="1">Uncharacterized protein</fullName>
    </submittedName>
</protein>
<comment type="caution">
    <text evidence="1">The sequence shown here is derived from an EMBL/GenBank/DDBJ whole genome shotgun (WGS) entry which is preliminary data.</text>
</comment>
<sequence length="178" mass="20637">MTRDDRTFMWTIRFKIMLDSVLLPAYLLSVDSGKKKIVTKCSKPIVSWYTGKKRCIFKRFNYFVSFRIPKCALMPYAACKRCLTIVCSSICSNSSRRSKNERYHDSALARFFLLPALTKSLEMRQSVYVMKKLEGMEASVKTESSSSARKEKLHQALHHAILPETFQLPLRPDRIARL</sequence>
<proteinExistence type="predicted"/>